<protein>
    <submittedName>
        <fullName evidence="2">Uncharacterized protein</fullName>
    </submittedName>
</protein>
<dbReference type="AlphaFoldDB" id="A0A645FE26"/>
<feature type="compositionally biased region" description="Polar residues" evidence="1">
    <location>
        <begin position="104"/>
        <end position="113"/>
    </location>
</feature>
<feature type="region of interest" description="Disordered" evidence="1">
    <location>
        <begin position="101"/>
        <end position="128"/>
    </location>
</feature>
<comment type="caution">
    <text evidence="2">The sequence shown here is derived from an EMBL/GenBank/DDBJ whole genome shotgun (WGS) entry which is preliminary data.</text>
</comment>
<organism evidence="2">
    <name type="scientific">bioreactor metagenome</name>
    <dbReference type="NCBI Taxonomy" id="1076179"/>
    <lineage>
        <taxon>unclassified sequences</taxon>
        <taxon>metagenomes</taxon>
        <taxon>ecological metagenomes</taxon>
    </lineage>
</organism>
<evidence type="ECO:0000256" key="1">
    <source>
        <dbReference type="SAM" id="MobiDB-lite"/>
    </source>
</evidence>
<proteinExistence type="predicted"/>
<sequence length="156" mass="16491">MRGVASAGVAVSCFCLARKAAASPASKLSGRILNLSPRRTVWPFTLKMPFCSTPLASAASQTKVFLVSSVNRRTPLARLSPSHFRSAPRLRLLQRTVQEHGLPTNPSSALNSSVERKRAGSAGGSGTTSPRRLIVIKVPSGRLTAALPSLNLYALA</sequence>
<dbReference type="EMBL" id="VSSQ01056811">
    <property type="protein sequence ID" value="MPN10643.1"/>
    <property type="molecule type" value="Genomic_DNA"/>
</dbReference>
<accession>A0A645FE26</accession>
<name>A0A645FE26_9ZZZZ</name>
<reference evidence="2" key="1">
    <citation type="submission" date="2019-08" db="EMBL/GenBank/DDBJ databases">
        <authorList>
            <person name="Kucharzyk K."/>
            <person name="Murdoch R.W."/>
            <person name="Higgins S."/>
            <person name="Loffler F."/>
        </authorList>
    </citation>
    <scope>NUCLEOTIDE SEQUENCE</scope>
</reference>
<gene>
    <name evidence="2" type="ORF">SDC9_157938</name>
</gene>
<evidence type="ECO:0000313" key="2">
    <source>
        <dbReference type="EMBL" id="MPN10643.1"/>
    </source>
</evidence>